<evidence type="ECO:0000256" key="3">
    <source>
        <dbReference type="ARBA" id="ARBA00022481"/>
    </source>
</evidence>
<accession>A0A5C1E8L0</accession>
<dbReference type="FunFam" id="3.30.450.20:FF:000046">
    <property type="entry name" value="Aerotaxis sensor receptor"/>
    <property type="match status" value="1"/>
</dbReference>
<dbReference type="Proteomes" id="UP000323671">
    <property type="component" value="Chromosome"/>
</dbReference>
<keyword evidence="9 10" id="KW-0807">Transducer</keyword>
<dbReference type="KEGG" id="otr:OTERR_18250"/>
<dbReference type="InterPro" id="IPR013655">
    <property type="entry name" value="PAS_fold_3"/>
</dbReference>
<keyword evidence="2" id="KW-1003">Cell membrane</keyword>
<reference evidence="14 15" key="1">
    <citation type="submission" date="2017-07" db="EMBL/GenBank/DDBJ databases">
        <title>Complete genome sequence of Oryzomicrobium terrae TPP412.</title>
        <authorList>
            <person name="Chiu L.-W."/>
            <person name="Lo K.-J."/>
            <person name="Tsai Y.-M."/>
            <person name="Lin S.-S."/>
            <person name="Kuo C.-H."/>
            <person name="Liu C.-T."/>
        </authorList>
    </citation>
    <scope>NUCLEOTIDE SEQUENCE [LARGE SCALE GENOMIC DNA]</scope>
    <source>
        <strain evidence="14 15">TPP412</strain>
    </source>
</reference>
<proteinExistence type="predicted"/>
<dbReference type="PANTHER" id="PTHR32089">
    <property type="entry name" value="METHYL-ACCEPTING CHEMOTAXIS PROTEIN MCPB"/>
    <property type="match status" value="1"/>
</dbReference>
<dbReference type="EMBL" id="CP022579">
    <property type="protein sequence ID" value="QEL65301.1"/>
    <property type="molecule type" value="Genomic_DNA"/>
</dbReference>
<feature type="transmembrane region" description="Helical" evidence="11">
    <location>
        <begin position="153"/>
        <end position="173"/>
    </location>
</feature>
<protein>
    <submittedName>
        <fullName evidence="14">Aerotaxis receptor</fullName>
    </submittedName>
</protein>
<evidence type="ECO:0000256" key="10">
    <source>
        <dbReference type="PROSITE-ProRule" id="PRU00284"/>
    </source>
</evidence>
<keyword evidence="6 11" id="KW-0812">Transmembrane</keyword>
<dbReference type="NCBIfam" id="TIGR00229">
    <property type="entry name" value="sensory_box"/>
    <property type="match status" value="1"/>
</dbReference>
<feature type="domain" description="PAS" evidence="13">
    <location>
        <begin position="25"/>
        <end position="76"/>
    </location>
</feature>
<gene>
    <name evidence="14" type="primary">aer</name>
    <name evidence="14" type="ORF">OTERR_18250</name>
</gene>
<keyword evidence="8 11" id="KW-0472">Membrane</keyword>
<dbReference type="InterPro" id="IPR001610">
    <property type="entry name" value="PAC"/>
</dbReference>
<dbReference type="Pfam" id="PF08447">
    <property type="entry name" value="PAS_3"/>
    <property type="match status" value="1"/>
</dbReference>
<keyword evidence="15" id="KW-1185">Reference proteome</keyword>
<dbReference type="SUPFAM" id="SSF55785">
    <property type="entry name" value="PYP-like sensor domain (PAS domain)"/>
    <property type="match status" value="1"/>
</dbReference>
<name>A0A5C1E8L0_9RHOO</name>
<evidence type="ECO:0000256" key="7">
    <source>
        <dbReference type="ARBA" id="ARBA00022989"/>
    </source>
</evidence>
<keyword evidence="14" id="KW-0675">Receptor</keyword>
<evidence type="ECO:0000259" key="12">
    <source>
        <dbReference type="PROSITE" id="PS50111"/>
    </source>
</evidence>
<dbReference type="GO" id="GO:0006935">
    <property type="term" value="P:chemotaxis"/>
    <property type="evidence" value="ECO:0007669"/>
    <property type="project" value="UniProtKB-KW"/>
</dbReference>
<evidence type="ECO:0000256" key="5">
    <source>
        <dbReference type="ARBA" id="ARBA00022519"/>
    </source>
</evidence>
<dbReference type="SUPFAM" id="SSF58104">
    <property type="entry name" value="Methyl-accepting chemotaxis protein (MCP) signaling domain"/>
    <property type="match status" value="1"/>
</dbReference>
<dbReference type="CDD" id="cd11386">
    <property type="entry name" value="MCP_signal"/>
    <property type="match status" value="1"/>
</dbReference>
<evidence type="ECO:0000256" key="11">
    <source>
        <dbReference type="SAM" id="Phobius"/>
    </source>
</evidence>
<dbReference type="AlphaFoldDB" id="A0A5C1E8L0"/>
<dbReference type="Gene3D" id="3.30.450.20">
    <property type="entry name" value="PAS domain"/>
    <property type="match status" value="1"/>
</dbReference>
<sequence>MKVNLPVTGQERFLQPGKPIVTKTDLKGRITYVNASFVDVSGFTREELLGASHNIVRHPDMPPEAFDDLWKTLKEGQPWHGLVKNRCKNGDFYWVEAYVTPMTENGVPIGYMSVRNTPERSEVAAAEKLYAAIRDKRAAFPGARRRTRRVQPARVLCSLSVASAVLALLGAWLGGLAGLGLALLAALVLAGQAAWLWQNVLLPVQWVRRGIVAIDEGRLHESLLRGSDHLGLLLQMESLRIHLRAMFADVLLSSQEVEARAEALDAEMQKLVQSANEQSASVEEIGSALEQMSVSIQEVSEFTQQNVTATQQAQEIAQSGKDKMALSMAGTQRIVNIVDRAMAEMNGMHEHVERIGHITTIIKDIAEQTNLLALNAAIEAARAGEHGRGFAVVADEVRKLSERTTSSTAEITTVVSEITQRSHSAVRTMANTAAEVTSGTAVIEESSLSLESIVSATDKCLGMADDVSHMLNQQSQASHDVAVSMERIAQAANQSVASTDNVGGGVQRLYATARELKDLLRHLETALR</sequence>
<evidence type="ECO:0000256" key="8">
    <source>
        <dbReference type="ARBA" id="ARBA00023136"/>
    </source>
</evidence>
<evidence type="ECO:0000313" key="14">
    <source>
        <dbReference type="EMBL" id="QEL65301.1"/>
    </source>
</evidence>
<comment type="subcellular location">
    <subcellularLocation>
        <location evidence="1">Cell inner membrane</location>
        <topology evidence="1">Multi-pass membrane protein</topology>
    </subcellularLocation>
</comment>
<evidence type="ECO:0000256" key="4">
    <source>
        <dbReference type="ARBA" id="ARBA00022500"/>
    </source>
</evidence>
<evidence type="ECO:0000259" key="13">
    <source>
        <dbReference type="PROSITE" id="PS50112"/>
    </source>
</evidence>
<keyword evidence="7 11" id="KW-1133">Transmembrane helix</keyword>
<dbReference type="SMART" id="SM00086">
    <property type="entry name" value="PAC"/>
    <property type="match status" value="1"/>
</dbReference>
<keyword evidence="4" id="KW-0145">Chemotaxis</keyword>
<evidence type="ECO:0000256" key="1">
    <source>
        <dbReference type="ARBA" id="ARBA00004429"/>
    </source>
</evidence>
<organism evidence="14 15">
    <name type="scientific">Oryzomicrobium terrae</name>
    <dbReference type="NCBI Taxonomy" id="1735038"/>
    <lineage>
        <taxon>Bacteria</taxon>
        <taxon>Pseudomonadati</taxon>
        <taxon>Pseudomonadota</taxon>
        <taxon>Betaproteobacteria</taxon>
        <taxon>Rhodocyclales</taxon>
        <taxon>Rhodocyclaceae</taxon>
        <taxon>Oryzomicrobium</taxon>
    </lineage>
</organism>
<dbReference type="PROSITE" id="PS50112">
    <property type="entry name" value="PAS"/>
    <property type="match status" value="1"/>
</dbReference>
<dbReference type="GO" id="GO:0005886">
    <property type="term" value="C:plasma membrane"/>
    <property type="evidence" value="ECO:0007669"/>
    <property type="project" value="UniProtKB-SubCell"/>
</dbReference>
<dbReference type="SMART" id="SM00283">
    <property type="entry name" value="MA"/>
    <property type="match status" value="1"/>
</dbReference>
<dbReference type="InterPro" id="IPR035965">
    <property type="entry name" value="PAS-like_dom_sf"/>
</dbReference>
<dbReference type="PANTHER" id="PTHR32089:SF112">
    <property type="entry name" value="LYSOZYME-LIKE PROTEIN-RELATED"/>
    <property type="match status" value="1"/>
</dbReference>
<dbReference type="Gene3D" id="1.10.287.950">
    <property type="entry name" value="Methyl-accepting chemotaxis protein"/>
    <property type="match status" value="1"/>
</dbReference>
<dbReference type="InterPro" id="IPR000014">
    <property type="entry name" value="PAS"/>
</dbReference>
<dbReference type="GO" id="GO:0007165">
    <property type="term" value="P:signal transduction"/>
    <property type="evidence" value="ECO:0007669"/>
    <property type="project" value="UniProtKB-KW"/>
</dbReference>
<keyword evidence="3" id="KW-0488">Methylation</keyword>
<evidence type="ECO:0000256" key="6">
    <source>
        <dbReference type="ARBA" id="ARBA00022692"/>
    </source>
</evidence>
<keyword evidence="5" id="KW-0997">Cell inner membrane</keyword>
<dbReference type="CDD" id="cd00130">
    <property type="entry name" value="PAS"/>
    <property type="match status" value="1"/>
</dbReference>
<dbReference type="PROSITE" id="PS50111">
    <property type="entry name" value="CHEMOTAXIS_TRANSDUC_2"/>
    <property type="match status" value="1"/>
</dbReference>
<dbReference type="RefSeq" id="WP_054621744.1">
    <property type="nucleotide sequence ID" value="NZ_CP022579.1"/>
</dbReference>
<evidence type="ECO:0000256" key="2">
    <source>
        <dbReference type="ARBA" id="ARBA00022475"/>
    </source>
</evidence>
<dbReference type="InterPro" id="IPR004089">
    <property type="entry name" value="MCPsignal_dom"/>
</dbReference>
<evidence type="ECO:0000313" key="15">
    <source>
        <dbReference type="Proteomes" id="UP000323671"/>
    </source>
</evidence>
<evidence type="ECO:0000256" key="9">
    <source>
        <dbReference type="ARBA" id="ARBA00023224"/>
    </source>
</evidence>
<dbReference type="Pfam" id="PF00015">
    <property type="entry name" value="MCPsignal"/>
    <property type="match status" value="1"/>
</dbReference>
<feature type="domain" description="Methyl-accepting transducer" evidence="12">
    <location>
        <begin position="253"/>
        <end position="489"/>
    </location>
</feature>